<dbReference type="GO" id="GO:0046872">
    <property type="term" value="F:metal ion binding"/>
    <property type="evidence" value="ECO:0007669"/>
    <property type="project" value="UniProtKB-KW"/>
</dbReference>
<dbReference type="OMA" id="WIFDEMK"/>
<dbReference type="AlphaFoldDB" id="A0A7R8UHI2"/>
<dbReference type="Pfam" id="PF05193">
    <property type="entry name" value="Peptidase_M16_C"/>
    <property type="match status" value="1"/>
</dbReference>
<dbReference type="GO" id="GO:0051603">
    <property type="term" value="P:proteolysis involved in protein catabolic process"/>
    <property type="evidence" value="ECO:0007669"/>
    <property type="project" value="TreeGrafter"/>
</dbReference>
<dbReference type="FunFam" id="3.30.830.10:FF:000004">
    <property type="entry name" value="Putative insulin-degrading enzyme"/>
    <property type="match status" value="1"/>
</dbReference>
<evidence type="ECO:0000259" key="17">
    <source>
        <dbReference type="Pfam" id="PF22456"/>
    </source>
</evidence>
<evidence type="ECO:0000256" key="11">
    <source>
        <dbReference type="ARBA" id="ARBA00074992"/>
    </source>
</evidence>
<gene>
    <name evidence="18" type="ORF">HERILL_LOCUS4088</name>
</gene>
<dbReference type="FunFam" id="3.30.830.10:FF:000003">
    <property type="entry name" value="Insulin-degrading enzyme"/>
    <property type="match status" value="1"/>
</dbReference>
<dbReference type="GO" id="GO:0043171">
    <property type="term" value="P:peptide catabolic process"/>
    <property type="evidence" value="ECO:0007669"/>
    <property type="project" value="TreeGrafter"/>
</dbReference>
<dbReference type="PANTHER" id="PTHR43690:SF18">
    <property type="entry name" value="INSULIN-DEGRADING ENZYME-RELATED"/>
    <property type="match status" value="1"/>
</dbReference>
<evidence type="ECO:0000256" key="1">
    <source>
        <dbReference type="ARBA" id="ARBA00001947"/>
    </source>
</evidence>
<dbReference type="SUPFAM" id="SSF63411">
    <property type="entry name" value="LuxS/MPP-like metallohydrolase"/>
    <property type="match status" value="4"/>
</dbReference>
<feature type="domain" description="Peptidase M16 N-terminal" evidence="14">
    <location>
        <begin position="86"/>
        <end position="223"/>
    </location>
</feature>
<keyword evidence="3" id="KW-0645">Protease</keyword>
<comment type="cofactor">
    <cofactor evidence="1">
        <name>Zn(2+)</name>
        <dbReference type="ChEBI" id="CHEBI:29105"/>
    </cofactor>
</comment>
<evidence type="ECO:0000256" key="12">
    <source>
        <dbReference type="ARBA" id="ARBA00080349"/>
    </source>
</evidence>
<dbReference type="PANTHER" id="PTHR43690">
    <property type="entry name" value="NARDILYSIN"/>
    <property type="match status" value="1"/>
</dbReference>
<feature type="domain" description="Coenzyme PQQ synthesis protein F-like C-terminal lobe" evidence="17">
    <location>
        <begin position="823"/>
        <end position="920"/>
    </location>
</feature>
<dbReference type="InterPro" id="IPR007863">
    <property type="entry name" value="Peptidase_M16_C"/>
</dbReference>
<comment type="similarity">
    <text evidence="2 13">Belongs to the peptidase M16 family.</text>
</comment>
<keyword evidence="6" id="KW-0862">Zinc</keyword>
<evidence type="ECO:0000256" key="6">
    <source>
        <dbReference type="ARBA" id="ARBA00022833"/>
    </source>
</evidence>
<evidence type="ECO:0000313" key="19">
    <source>
        <dbReference type="Proteomes" id="UP000594454"/>
    </source>
</evidence>
<dbReference type="Pfam" id="PF22456">
    <property type="entry name" value="PqqF-like_C_4"/>
    <property type="match status" value="1"/>
</dbReference>
<dbReference type="Pfam" id="PF16187">
    <property type="entry name" value="Peptidase_M16_M"/>
    <property type="match status" value="1"/>
</dbReference>
<name>A0A7R8UHI2_HERIL</name>
<organism evidence="18 19">
    <name type="scientific">Hermetia illucens</name>
    <name type="common">Black soldier fly</name>
    <dbReference type="NCBI Taxonomy" id="343691"/>
    <lineage>
        <taxon>Eukaryota</taxon>
        <taxon>Metazoa</taxon>
        <taxon>Ecdysozoa</taxon>
        <taxon>Arthropoda</taxon>
        <taxon>Hexapoda</taxon>
        <taxon>Insecta</taxon>
        <taxon>Pterygota</taxon>
        <taxon>Neoptera</taxon>
        <taxon>Endopterygota</taxon>
        <taxon>Diptera</taxon>
        <taxon>Brachycera</taxon>
        <taxon>Stratiomyomorpha</taxon>
        <taxon>Stratiomyidae</taxon>
        <taxon>Hermetiinae</taxon>
        <taxon>Hermetia</taxon>
    </lineage>
</organism>
<feature type="domain" description="Peptidase M16 middle/third" evidence="16">
    <location>
        <begin position="434"/>
        <end position="713"/>
    </location>
</feature>
<protein>
    <recommendedName>
        <fullName evidence="10">Insulin-degrading enzyme</fullName>
        <ecNumber evidence="9">3.4.24.56</ecNumber>
    </recommendedName>
    <alternativeName>
        <fullName evidence="12">Insulin protease</fullName>
    </alternativeName>
    <alternativeName>
        <fullName evidence="11">Insulysin</fullName>
    </alternativeName>
</protein>
<accession>A0A7R8UHI2</accession>
<dbReference type="InterPro" id="IPR032632">
    <property type="entry name" value="Peptidase_M16_M"/>
</dbReference>
<evidence type="ECO:0000256" key="7">
    <source>
        <dbReference type="ARBA" id="ARBA00023049"/>
    </source>
</evidence>
<dbReference type="FunFam" id="3.30.830.10:FF:000005">
    <property type="entry name" value="nardilysin isoform X1"/>
    <property type="match status" value="1"/>
</dbReference>
<dbReference type="EMBL" id="LR899010">
    <property type="protein sequence ID" value="CAD7080957.1"/>
    <property type="molecule type" value="Genomic_DNA"/>
</dbReference>
<evidence type="ECO:0000256" key="10">
    <source>
        <dbReference type="ARBA" id="ARBA00070422"/>
    </source>
</evidence>
<dbReference type="InterPro" id="IPR001431">
    <property type="entry name" value="Pept_M16_Zn_BS"/>
</dbReference>
<evidence type="ECO:0000259" key="16">
    <source>
        <dbReference type="Pfam" id="PF16187"/>
    </source>
</evidence>
<dbReference type="FunCoup" id="A0A7R8UHI2">
    <property type="interactions" value="1706"/>
</dbReference>
<dbReference type="PROSITE" id="PS00143">
    <property type="entry name" value="INSULINASE"/>
    <property type="match status" value="1"/>
</dbReference>
<dbReference type="GO" id="GO:0005739">
    <property type="term" value="C:mitochondrion"/>
    <property type="evidence" value="ECO:0007669"/>
    <property type="project" value="TreeGrafter"/>
</dbReference>
<dbReference type="EC" id="3.4.24.56" evidence="9"/>
<dbReference type="Gene3D" id="3.30.830.10">
    <property type="entry name" value="Metalloenzyme, LuxS/M16 peptidase-like"/>
    <property type="match status" value="4"/>
</dbReference>
<evidence type="ECO:0000256" key="9">
    <source>
        <dbReference type="ARBA" id="ARBA00066874"/>
    </source>
</evidence>
<keyword evidence="7" id="KW-0482">Metalloprotease</keyword>
<evidence type="ECO:0000313" key="18">
    <source>
        <dbReference type="EMBL" id="CAD7080957.1"/>
    </source>
</evidence>
<proteinExistence type="inferred from homology"/>
<dbReference type="Pfam" id="PF00675">
    <property type="entry name" value="Peptidase_M16"/>
    <property type="match status" value="1"/>
</dbReference>
<evidence type="ECO:0000256" key="2">
    <source>
        <dbReference type="ARBA" id="ARBA00007261"/>
    </source>
</evidence>
<evidence type="ECO:0000259" key="15">
    <source>
        <dbReference type="Pfam" id="PF05193"/>
    </source>
</evidence>
<evidence type="ECO:0000256" key="4">
    <source>
        <dbReference type="ARBA" id="ARBA00022723"/>
    </source>
</evidence>
<dbReference type="GO" id="GO:0004222">
    <property type="term" value="F:metalloendopeptidase activity"/>
    <property type="evidence" value="ECO:0007669"/>
    <property type="project" value="UniProtKB-EC"/>
</dbReference>
<comment type="catalytic activity">
    <reaction evidence="8">
        <text>Degradation of insulin, glucagon and other polypeptides. No action on proteins.</text>
        <dbReference type="EC" id="3.4.24.56"/>
    </reaction>
</comment>
<dbReference type="OrthoDB" id="952271at2759"/>
<sequence length="1030" mass="118657">MFIFRVFNASFAHDRHCLKRTCSLLSNLRAGMRPQTIAKMHSQPLQNVSADSITQKYGKLKRVENIIKSQQDCREYRGLQLENGLKVLLISDPATDISAAAMCVRVGYMSDPDYIPGLAHFCEHMLFLGTEKYPDENDYSTYLSKNGGSSNAATYSDNTRYHFDVAPDKLDGALDRFAQFFISPLFTESATLREINAVNSEHEKNIPVDAWRLRQVNKYLGKTDHPYSKFGTGNKDTLLTVPTERGINTREELMKFHDKWYSANIMCLAVIGKESLDELEEMVVPKFSQIVNKNISRQLWQNEPYSKEQYGTKVYIVPVKDIRALTLSFTIDDLSKHYKSNPGHYVSHLIGHEGKGSILSELRKQGWCNGLYSSHTDFIGGFGFFDISISLTEEGLEKIDEIVEYIFQYIKMLQERKPDKWIFDELFNLNELGFRFKDKEDPTSLVNNLSDALHLYPLEEVLSAPWLSDDWRPDLITDLLDCFMPEKCRIVAVGQKFEKDTMRSEPWYGTKFEVEKISTTLLQKWKDCQLNENFILPEPNPFIPTDFTIMREDSDSSKHPIIILDSPTLRVWHKQDSEFLKPKTFVNIDISSPIVSNDPLNFDLTHMLVALFKDNLNEYLYNIELAGLRFNISTSTSGVSLQFSGYSHKQKVLIEKVLDHLFDFKIDPQRFEILKEEFRLLLKNFVADQPYQHSLYYLALILVENAWSKSELEAAIKCLTPERLEWFLKEFLSRFHAECFIYGNINKQAALDVADIISNKINSTNSVILPLLSRQLLLKREYKLPEGESYLFKSDNKFHKSSCAQLYLQCGIINDTSSVFVDLVAQVLNEPCYNILRTQEQLGYIVHLGSRKTTGTTGIKIIVQSDKHPEFVETRIECFLKEMLGQLEKMSESDFNAHKEALISKKLEKPKKLSVVFHRYLSEISISSYHFERDLAEVAILRKITKQELLNFYKAYIDKDSPARRSLMIHIVSGINDHDKETLESVNQSTKEPTSHLLITDLTVFKSSRELYPIAKPHLDITPKGARSKL</sequence>
<dbReference type="GO" id="GO:0005829">
    <property type="term" value="C:cytosol"/>
    <property type="evidence" value="ECO:0007669"/>
    <property type="project" value="TreeGrafter"/>
</dbReference>
<dbReference type="Proteomes" id="UP000594454">
    <property type="component" value="Chromosome 2"/>
</dbReference>
<dbReference type="InterPro" id="IPR050626">
    <property type="entry name" value="Peptidase_M16"/>
</dbReference>
<dbReference type="FunFam" id="3.30.830.10:FF:000030">
    <property type="entry name" value="Insulin-degrading enzyme"/>
    <property type="match status" value="1"/>
</dbReference>
<keyword evidence="19" id="KW-1185">Reference proteome</keyword>
<dbReference type="InterPro" id="IPR011249">
    <property type="entry name" value="Metalloenz_LuxS/M16"/>
</dbReference>
<dbReference type="InParanoid" id="A0A7R8UHI2"/>
<evidence type="ECO:0000256" key="5">
    <source>
        <dbReference type="ARBA" id="ARBA00022801"/>
    </source>
</evidence>
<keyword evidence="5" id="KW-0378">Hydrolase</keyword>
<dbReference type="InterPro" id="IPR054734">
    <property type="entry name" value="PqqF-like_C_4"/>
</dbReference>
<evidence type="ECO:0000256" key="13">
    <source>
        <dbReference type="RuleBase" id="RU004447"/>
    </source>
</evidence>
<evidence type="ECO:0000256" key="8">
    <source>
        <dbReference type="ARBA" id="ARBA00052248"/>
    </source>
</evidence>
<reference evidence="18 19" key="1">
    <citation type="submission" date="2020-11" db="EMBL/GenBank/DDBJ databases">
        <authorList>
            <person name="Wallbank WR R."/>
            <person name="Pardo Diaz C."/>
            <person name="Kozak K."/>
            <person name="Martin S."/>
            <person name="Jiggins C."/>
            <person name="Moest M."/>
            <person name="Warren A I."/>
            <person name="Generalovic N T."/>
            <person name="Byers J.R.P. K."/>
            <person name="Montejo-Kovacevich G."/>
            <person name="Yen C E."/>
        </authorList>
    </citation>
    <scope>NUCLEOTIDE SEQUENCE [LARGE SCALE GENOMIC DNA]</scope>
</reference>
<evidence type="ECO:0000259" key="14">
    <source>
        <dbReference type="Pfam" id="PF00675"/>
    </source>
</evidence>
<feature type="domain" description="Peptidase M16 C-terminal" evidence="15">
    <location>
        <begin position="249"/>
        <end position="426"/>
    </location>
</feature>
<keyword evidence="4" id="KW-0479">Metal-binding</keyword>
<evidence type="ECO:0000256" key="3">
    <source>
        <dbReference type="ARBA" id="ARBA00022670"/>
    </source>
</evidence>
<dbReference type="InterPro" id="IPR011765">
    <property type="entry name" value="Pept_M16_N"/>
</dbReference>